<organism evidence="1 2">
    <name type="scientific">Rhizopogon vesiculosus</name>
    <dbReference type="NCBI Taxonomy" id="180088"/>
    <lineage>
        <taxon>Eukaryota</taxon>
        <taxon>Fungi</taxon>
        <taxon>Dikarya</taxon>
        <taxon>Basidiomycota</taxon>
        <taxon>Agaricomycotina</taxon>
        <taxon>Agaricomycetes</taxon>
        <taxon>Agaricomycetidae</taxon>
        <taxon>Boletales</taxon>
        <taxon>Suillineae</taxon>
        <taxon>Rhizopogonaceae</taxon>
        <taxon>Rhizopogon</taxon>
    </lineage>
</organism>
<accession>A0A1J8PQI4</accession>
<proteinExistence type="predicted"/>
<comment type="caution">
    <text evidence="1">The sequence shown here is derived from an EMBL/GenBank/DDBJ whole genome shotgun (WGS) entry which is preliminary data.</text>
</comment>
<dbReference type="AlphaFoldDB" id="A0A1J8PQI4"/>
<gene>
    <name evidence="1" type="ORF">AZE42_02361</name>
</gene>
<sequence>TWSSRHALPTFIFPTGVHKGLTVQPQQAAANIYNHWTPDVIASPRPSRWPVSCLGTPAHVNSTLSLLCKFGHGMRGASGSLSSRRAAVGLGSDEFGSPVV</sequence>
<evidence type="ECO:0000313" key="2">
    <source>
        <dbReference type="Proteomes" id="UP000183567"/>
    </source>
</evidence>
<protein>
    <submittedName>
        <fullName evidence="1">Uncharacterized protein</fullName>
    </submittedName>
</protein>
<keyword evidence="2" id="KW-1185">Reference proteome</keyword>
<evidence type="ECO:0000313" key="1">
    <source>
        <dbReference type="EMBL" id="OJA11149.1"/>
    </source>
</evidence>
<dbReference type="EMBL" id="LVVM01005213">
    <property type="protein sequence ID" value="OJA11149.1"/>
    <property type="molecule type" value="Genomic_DNA"/>
</dbReference>
<feature type="non-terminal residue" evidence="1">
    <location>
        <position position="1"/>
    </location>
</feature>
<reference evidence="1 2" key="1">
    <citation type="submission" date="2016-03" db="EMBL/GenBank/DDBJ databases">
        <title>Comparative genomics of the ectomycorrhizal sister species Rhizopogon vinicolor and Rhizopogon vesiculosus (Basidiomycota: Boletales) reveals a divergence of the mating type B locus.</title>
        <authorList>
            <person name="Mujic A.B."/>
            <person name="Kuo A."/>
            <person name="Tritt A."/>
            <person name="Lipzen A."/>
            <person name="Chen C."/>
            <person name="Johnson J."/>
            <person name="Sharma A."/>
            <person name="Barry K."/>
            <person name="Grigoriev I.V."/>
            <person name="Spatafora J.W."/>
        </authorList>
    </citation>
    <scope>NUCLEOTIDE SEQUENCE [LARGE SCALE GENOMIC DNA]</scope>
    <source>
        <strain evidence="1 2">AM-OR11-056</strain>
    </source>
</reference>
<name>A0A1J8PQI4_9AGAM</name>
<dbReference type="Proteomes" id="UP000183567">
    <property type="component" value="Unassembled WGS sequence"/>
</dbReference>